<comment type="caution">
    <text evidence="3">The sequence shown here is derived from an EMBL/GenBank/DDBJ whole genome shotgun (WGS) entry which is preliminary data.</text>
</comment>
<dbReference type="Gene3D" id="1.10.260.40">
    <property type="entry name" value="lambda repressor-like DNA-binding domains"/>
    <property type="match status" value="1"/>
</dbReference>
<reference evidence="3 4" key="1">
    <citation type="submission" date="2018-08" db="EMBL/GenBank/DDBJ databases">
        <title>A genome reference for cultivated species of the human gut microbiota.</title>
        <authorList>
            <person name="Zou Y."/>
            <person name="Xue W."/>
            <person name="Luo G."/>
        </authorList>
    </citation>
    <scope>NUCLEOTIDE SEQUENCE [LARGE SCALE GENOMIC DNA]</scope>
    <source>
        <strain evidence="3 4">AF29-2</strain>
    </source>
</reference>
<organism evidence="3 4">
    <name type="scientific">Megamonas rupellensis</name>
    <dbReference type="NCBI Taxonomy" id="491921"/>
    <lineage>
        <taxon>Bacteria</taxon>
        <taxon>Bacillati</taxon>
        <taxon>Bacillota</taxon>
        <taxon>Negativicutes</taxon>
        <taxon>Selenomonadales</taxon>
        <taxon>Selenomonadaceae</taxon>
        <taxon>Megamonas</taxon>
    </lineage>
</organism>
<proteinExistence type="predicted"/>
<dbReference type="PANTHER" id="PTHR46797">
    <property type="entry name" value="HTH-TYPE TRANSCRIPTIONAL REGULATOR"/>
    <property type="match status" value="1"/>
</dbReference>
<evidence type="ECO:0000313" key="4">
    <source>
        <dbReference type="Proteomes" id="UP000284662"/>
    </source>
</evidence>
<dbReference type="SMART" id="SM00530">
    <property type="entry name" value="HTH_XRE"/>
    <property type="match status" value="1"/>
</dbReference>
<dbReference type="InterPro" id="IPR001387">
    <property type="entry name" value="Cro/C1-type_HTH"/>
</dbReference>
<keyword evidence="1" id="KW-0238">DNA-binding</keyword>
<dbReference type="EMBL" id="QRST01000009">
    <property type="protein sequence ID" value="RGQ05475.1"/>
    <property type="molecule type" value="Genomic_DNA"/>
</dbReference>
<dbReference type="GO" id="GO:0005829">
    <property type="term" value="C:cytosol"/>
    <property type="evidence" value="ECO:0007669"/>
    <property type="project" value="TreeGrafter"/>
</dbReference>
<feature type="domain" description="HTH cro/C1-type" evidence="2">
    <location>
        <begin position="21"/>
        <end position="77"/>
    </location>
</feature>
<dbReference type="SUPFAM" id="SSF47413">
    <property type="entry name" value="lambda repressor-like DNA-binding domains"/>
    <property type="match status" value="1"/>
</dbReference>
<evidence type="ECO:0000256" key="1">
    <source>
        <dbReference type="ARBA" id="ARBA00023125"/>
    </source>
</evidence>
<dbReference type="GO" id="GO:0003700">
    <property type="term" value="F:DNA-binding transcription factor activity"/>
    <property type="evidence" value="ECO:0007669"/>
    <property type="project" value="TreeGrafter"/>
</dbReference>
<gene>
    <name evidence="3" type="ORF">DWZ11_06120</name>
</gene>
<evidence type="ECO:0000259" key="2">
    <source>
        <dbReference type="PROSITE" id="PS50943"/>
    </source>
</evidence>
<dbReference type="GO" id="GO:0003677">
    <property type="term" value="F:DNA binding"/>
    <property type="evidence" value="ECO:0007669"/>
    <property type="project" value="UniProtKB-KW"/>
</dbReference>
<protein>
    <submittedName>
        <fullName evidence="3">XRE family transcriptional regulator</fullName>
    </submittedName>
</protein>
<dbReference type="CDD" id="cd00093">
    <property type="entry name" value="HTH_XRE"/>
    <property type="match status" value="1"/>
</dbReference>
<dbReference type="InterPro" id="IPR050807">
    <property type="entry name" value="TransReg_Diox_bact_type"/>
</dbReference>
<dbReference type="PROSITE" id="PS50943">
    <property type="entry name" value="HTH_CROC1"/>
    <property type="match status" value="1"/>
</dbReference>
<dbReference type="InterPro" id="IPR010982">
    <property type="entry name" value="Lambda_DNA-bd_dom_sf"/>
</dbReference>
<evidence type="ECO:0000313" key="3">
    <source>
        <dbReference type="EMBL" id="RGQ05475.1"/>
    </source>
</evidence>
<dbReference type="PANTHER" id="PTHR46797:SF1">
    <property type="entry name" value="METHYLPHOSPHONATE SYNTHASE"/>
    <property type="match status" value="1"/>
</dbReference>
<accession>A0A411ZRR9</accession>
<dbReference type="AlphaFoldDB" id="A0A411ZRR9"/>
<name>A0A411ZRR9_9FIRM</name>
<dbReference type="Proteomes" id="UP000284662">
    <property type="component" value="Unassembled WGS sequence"/>
</dbReference>
<sequence length="80" mass="9379">MYERGNIFVFESEYRQIGARIMYFRKLKKYTQEELAFRASISASYLSRIERGVYKKGLPVSTLMKIAKALDIEVSAIFEK</sequence>
<dbReference type="Pfam" id="PF01381">
    <property type="entry name" value="HTH_3"/>
    <property type="match status" value="1"/>
</dbReference>